<dbReference type="PROSITE" id="PS00690">
    <property type="entry name" value="DEAH_ATP_HELICASE"/>
    <property type="match status" value="1"/>
</dbReference>
<dbReference type="InterPro" id="IPR001650">
    <property type="entry name" value="Helicase_C-like"/>
</dbReference>
<organism evidence="12 13">
    <name type="scientific">Reticulomyxa filosa</name>
    <dbReference type="NCBI Taxonomy" id="46433"/>
    <lineage>
        <taxon>Eukaryota</taxon>
        <taxon>Sar</taxon>
        <taxon>Rhizaria</taxon>
        <taxon>Retaria</taxon>
        <taxon>Foraminifera</taxon>
        <taxon>Monothalamids</taxon>
        <taxon>Reticulomyxidae</taxon>
        <taxon>Reticulomyxa</taxon>
    </lineage>
</organism>
<keyword evidence="6" id="KW-0067">ATP-binding</keyword>
<dbReference type="CDD" id="cd18791">
    <property type="entry name" value="SF2_C_RHA"/>
    <property type="match status" value="1"/>
</dbReference>
<comment type="caution">
    <text evidence="12">The sequence shown here is derived from an EMBL/GenBank/DDBJ whole genome shotgun (WGS) entry which is preliminary data.</text>
</comment>
<dbReference type="EC" id="3.6.4.13" evidence="1"/>
<dbReference type="Pfam" id="PF00271">
    <property type="entry name" value="Helicase_C"/>
    <property type="match status" value="1"/>
</dbReference>
<dbReference type="InterPro" id="IPR048333">
    <property type="entry name" value="HA2_WH"/>
</dbReference>
<reference evidence="12 13" key="1">
    <citation type="journal article" date="2013" name="Curr. Biol.">
        <title>The Genome of the Foraminiferan Reticulomyxa filosa.</title>
        <authorList>
            <person name="Glockner G."/>
            <person name="Hulsmann N."/>
            <person name="Schleicher M."/>
            <person name="Noegel A.A."/>
            <person name="Eichinger L."/>
            <person name="Gallinger C."/>
            <person name="Pawlowski J."/>
            <person name="Sierra R."/>
            <person name="Euteneuer U."/>
            <person name="Pillet L."/>
            <person name="Moustafa A."/>
            <person name="Platzer M."/>
            <person name="Groth M."/>
            <person name="Szafranski K."/>
            <person name="Schliwa M."/>
        </authorList>
    </citation>
    <scope>NUCLEOTIDE SEQUENCE [LARGE SCALE GENOMIC DNA]</scope>
</reference>
<keyword evidence="2" id="KW-0507">mRNA processing</keyword>
<dbReference type="InterPro" id="IPR002464">
    <property type="entry name" value="DNA/RNA_helicase_DEAH_CS"/>
</dbReference>
<keyword evidence="5 12" id="KW-0347">Helicase</keyword>
<feature type="transmembrane region" description="Helical" evidence="9">
    <location>
        <begin position="249"/>
        <end position="271"/>
    </location>
</feature>
<evidence type="ECO:0000256" key="1">
    <source>
        <dbReference type="ARBA" id="ARBA00012552"/>
    </source>
</evidence>
<dbReference type="PANTHER" id="PTHR18934">
    <property type="entry name" value="ATP-DEPENDENT RNA HELICASE"/>
    <property type="match status" value="1"/>
</dbReference>
<dbReference type="FunFam" id="3.40.50.300:FF:002859">
    <property type="entry name" value="putative pre-mRNA-splicing factor ATP-dependent RNA helicase DHX16 isoform X1"/>
    <property type="match status" value="1"/>
</dbReference>
<dbReference type="InterPro" id="IPR007502">
    <property type="entry name" value="Helicase-assoc_dom"/>
</dbReference>
<evidence type="ECO:0000256" key="3">
    <source>
        <dbReference type="ARBA" id="ARBA00022741"/>
    </source>
</evidence>
<proteinExistence type="predicted"/>
<dbReference type="PROSITE" id="PS51194">
    <property type="entry name" value="HELICASE_CTER"/>
    <property type="match status" value="1"/>
</dbReference>
<gene>
    <name evidence="12" type="ORF">RFI_13137</name>
</gene>
<dbReference type="GO" id="GO:0016787">
    <property type="term" value="F:hydrolase activity"/>
    <property type="evidence" value="ECO:0007669"/>
    <property type="project" value="UniProtKB-KW"/>
</dbReference>
<dbReference type="SMART" id="SM00847">
    <property type="entry name" value="HA2"/>
    <property type="match status" value="1"/>
</dbReference>
<evidence type="ECO:0000313" key="12">
    <source>
        <dbReference type="EMBL" id="ETO24022.1"/>
    </source>
</evidence>
<keyword evidence="4" id="KW-0378">Hydrolase</keyword>
<dbReference type="GO" id="GO:0008380">
    <property type="term" value="P:RNA splicing"/>
    <property type="evidence" value="ECO:0007669"/>
    <property type="project" value="UniProtKB-KW"/>
</dbReference>
<dbReference type="Gene3D" id="1.20.120.1080">
    <property type="match status" value="1"/>
</dbReference>
<keyword evidence="13" id="KW-1185">Reference proteome</keyword>
<evidence type="ECO:0000259" key="10">
    <source>
        <dbReference type="PROSITE" id="PS51192"/>
    </source>
</evidence>
<dbReference type="PANTHER" id="PTHR18934:SF109">
    <property type="entry name" value="ATP-DEPENDENT RNA HELICASE DHX15 HOMOLOG"/>
    <property type="match status" value="1"/>
</dbReference>
<evidence type="ECO:0000256" key="9">
    <source>
        <dbReference type="SAM" id="Phobius"/>
    </source>
</evidence>
<evidence type="ECO:0000259" key="11">
    <source>
        <dbReference type="PROSITE" id="PS51194"/>
    </source>
</evidence>
<dbReference type="OMA" id="NDSANSH"/>
<feature type="domain" description="Helicase ATP-binding" evidence="10">
    <location>
        <begin position="1"/>
        <end position="105"/>
    </location>
</feature>
<feature type="domain" description="Helicase C-terminal" evidence="11">
    <location>
        <begin position="130"/>
        <end position="335"/>
    </location>
</feature>
<evidence type="ECO:0000256" key="4">
    <source>
        <dbReference type="ARBA" id="ARBA00022801"/>
    </source>
</evidence>
<keyword evidence="7" id="KW-0508">mRNA splicing</keyword>
<evidence type="ECO:0000256" key="8">
    <source>
        <dbReference type="ARBA" id="ARBA00047984"/>
    </source>
</evidence>
<comment type="catalytic activity">
    <reaction evidence="8">
        <text>ATP + H2O = ADP + phosphate + H(+)</text>
        <dbReference type="Rhea" id="RHEA:13065"/>
        <dbReference type="ChEBI" id="CHEBI:15377"/>
        <dbReference type="ChEBI" id="CHEBI:15378"/>
        <dbReference type="ChEBI" id="CHEBI:30616"/>
        <dbReference type="ChEBI" id="CHEBI:43474"/>
        <dbReference type="ChEBI" id="CHEBI:456216"/>
        <dbReference type="EC" id="3.6.4.13"/>
    </reaction>
</comment>
<dbReference type="GO" id="GO:0005524">
    <property type="term" value="F:ATP binding"/>
    <property type="evidence" value="ECO:0007669"/>
    <property type="project" value="UniProtKB-KW"/>
</dbReference>
<dbReference type="GO" id="GO:0003723">
    <property type="term" value="F:RNA binding"/>
    <property type="evidence" value="ECO:0007669"/>
    <property type="project" value="TreeGrafter"/>
</dbReference>
<evidence type="ECO:0000256" key="5">
    <source>
        <dbReference type="ARBA" id="ARBA00022806"/>
    </source>
</evidence>
<dbReference type="Proteomes" id="UP000023152">
    <property type="component" value="Unassembled WGS sequence"/>
</dbReference>
<keyword evidence="9" id="KW-1133">Transmembrane helix</keyword>
<dbReference type="GO" id="GO:0003724">
    <property type="term" value="F:RNA helicase activity"/>
    <property type="evidence" value="ECO:0007669"/>
    <property type="project" value="UniProtKB-EC"/>
</dbReference>
<accession>X6NFA5</accession>
<name>X6NFA5_RETFI</name>
<dbReference type="SMART" id="SM00490">
    <property type="entry name" value="HELICc"/>
    <property type="match status" value="1"/>
</dbReference>
<keyword evidence="9" id="KW-0472">Membrane</keyword>
<dbReference type="GO" id="GO:0006397">
    <property type="term" value="P:mRNA processing"/>
    <property type="evidence" value="ECO:0007669"/>
    <property type="project" value="UniProtKB-KW"/>
</dbReference>
<sequence>MDVTLGEECGYTIRFEDLTSRKTVLKYMTDGMLLREAQTDPKLSRYSTIILDEAHERTVSTDVLMGLLKELMTKNRELKLLIMSATLDAIKFQEYFDKAPLIKVPGRMHPVEIFYTQEPEKDYLEACIRTVLQIHICEPPGDILVFLTGSDEIDRAVTEIQNQVNQNVNECGPIKVVPLYSTLPPQKQQRIFEDAPISRGKFHGRKIVVATNIAETSLTIDGIVYVVDSGMENSYIFEMSFHLCYVNSNLYVCVCVCVCVYLFVSISLSLINQFTLCNNKASAKQRAGRAGRTRPGKAFRLYTELSFSNDLQEQTFPELLRSNLSSVVLTLMKLGIEDLVHFDFMDPPAPEALMRALELLNYLEALNDDGELTIVGRLMAEFPLDPQLARALIASPKYDCSNEVVSIVGLLSVPPIFYRPVEQKSKADECKAKFSHIDGNQSLSHFLQLHFHISKKKKKGVIKDNKISACF</sequence>
<protein>
    <recommendedName>
        <fullName evidence="1">RNA helicase</fullName>
        <ecNumber evidence="1">3.6.4.13</ecNumber>
    </recommendedName>
</protein>
<dbReference type="EMBL" id="ASPP01009503">
    <property type="protein sequence ID" value="ETO24022.1"/>
    <property type="molecule type" value="Genomic_DNA"/>
</dbReference>
<evidence type="ECO:0000256" key="7">
    <source>
        <dbReference type="ARBA" id="ARBA00023187"/>
    </source>
</evidence>
<dbReference type="InterPro" id="IPR027417">
    <property type="entry name" value="P-loop_NTPase"/>
</dbReference>
<dbReference type="Pfam" id="PF21010">
    <property type="entry name" value="HA2_C"/>
    <property type="match status" value="1"/>
</dbReference>
<dbReference type="AlphaFoldDB" id="X6NFA5"/>
<dbReference type="SUPFAM" id="SSF52540">
    <property type="entry name" value="P-loop containing nucleoside triphosphate hydrolases"/>
    <property type="match status" value="1"/>
</dbReference>
<evidence type="ECO:0000256" key="6">
    <source>
        <dbReference type="ARBA" id="ARBA00022840"/>
    </source>
</evidence>
<dbReference type="OrthoDB" id="10253254at2759"/>
<keyword evidence="3" id="KW-0547">Nucleotide-binding</keyword>
<dbReference type="InterPro" id="IPR014001">
    <property type="entry name" value="Helicase_ATP-bd"/>
</dbReference>
<dbReference type="PROSITE" id="PS51192">
    <property type="entry name" value="HELICASE_ATP_BIND_1"/>
    <property type="match status" value="1"/>
</dbReference>
<dbReference type="Pfam" id="PF04408">
    <property type="entry name" value="WHD_HA2"/>
    <property type="match status" value="1"/>
</dbReference>
<dbReference type="FunFam" id="3.40.50.300:FF:001922">
    <property type="entry name" value="DEAH (Asp-Glu-Ala-His) box polypeptide 29"/>
    <property type="match status" value="1"/>
</dbReference>
<dbReference type="FunFam" id="1.20.120.1080:FF:000003">
    <property type="entry name" value="Pre-mRNA-splicing factor ATP-dependent RNA helicase PRP43"/>
    <property type="match status" value="1"/>
</dbReference>
<evidence type="ECO:0000256" key="2">
    <source>
        <dbReference type="ARBA" id="ARBA00022664"/>
    </source>
</evidence>
<evidence type="ECO:0000313" key="13">
    <source>
        <dbReference type="Proteomes" id="UP000023152"/>
    </source>
</evidence>
<dbReference type="Gene3D" id="3.40.50.300">
    <property type="entry name" value="P-loop containing nucleotide triphosphate hydrolases"/>
    <property type="match status" value="2"/>
</dbReference>
<keyword evidence="9" id="KW-0812">Transmembrane</keyword>